<dbReference type="OrthoDB" id="271164at2759"/>
<feature type="compositionally biased region" description="Polar residues" evidence="2">
    <location>
        <begin position="44"/>
        <end position="54"/>
    </location>
</feature>
<feature type="compositionally biased region" description="Polar residues" evidence="2">
    <location>
        <begin position="183"/>
        <end position="193"/>
    </location>
</feature>
<feature type="compositionally biased region" description="Acidic residues" evidence="2">
    <location>
        <begin position="155"/>
        <end position="164"/>
    </location>
</feature>
<dbReference type="FunCoup" id="A0A1Y2G3F3">
    <property type="interactions" value="515"/>
</dbReference>
<dbReference type="Pfam" id="PF00787">
    <property type="entry name" value="PX"/>
    <property type="match status" value="1"/>
</dbReference>
<evidence type="ECO:0000313" key="5">
    <source>
        <dbReference type="Proteomes" id="UP000193467"/>
    </source>
</evidence>
<dbReference type="SMART" id="SM00312">
    <property type="entry name" value="PX"/>
    <property type="match status" value="1"/>
</dbReference>
<dbReference type="InParanoid" id="A0A1Y2G3F3"/>
<sequence length="573" mass="61606">MEAEGAAEAWPGEEGKGSVEGLEKKLEALKVDTSSTKDAEDASANASEPTPTESSGEHLPSSETATIAPTPSTPPASLPTAVNTGPDPFAQYTYSEAPSPALSSARPCLSEGPISPTTNRGFRSYNGSTDEGVFGGADDADSLRGTYSRSVEVSEGGEDASDAMDAERAGVTSPPLPPLPTMGSPSVGTSPRSTEIGGSLGPTFIISVGDPQKIGSSLNVAAQHTVYTVRTRTTSKAFRKNDFSVLRRFSHFLWLFDALTLNNPGVIVPGMPEKNALGRFGADFVENRRSGLQAALMKIVSHPMLVGDPDLRLFLESDTFSIDIKQRKLDTAAESKGLFASLSGAITGPSFVEFDEASPQSTLHSLYFDTRRHILDTFETQLRSLLTSLSSASKVRHSLQASISELQSAFLGLAQCDLSPSLRKVLEDAARLQEKLRRLSEEQSASEEMIGGLNSVAEGYARLCASARLVFGARIKAYHVWQSAESALRKTKSAHEKAKKSGRTHSELLGLSVSEIAEAERKMLDAKQDFEDVSKLTKAEMARFDKEKVEDFKKAIEDYADGLATRQREVSWL</sequence>
<feature type="compositionally biased region" description="Basic and acidic residues" evidence="2">
    <location>
        <begin position="13"/>
        <end position="40"/>
    </location>
</feature>
<dbReference type="GO" id="GO:0005829">
    <property type="term" value="C:cytosol"/>
    <property type="evidence" value="ECO:0007669"/>
    <property type="project" value="GOC"/>
</dbReference>
<dbReference type="GO" id="GO:0035091">
    <property type="term" value="F:phosphatidylinositol binding"/>
    <property type="evidence" value="ECO:0007669"/>
    <property type="project" value="InterPro"/>
</dbReference>
<evidence type="ECO:0000259" key="3">
    <source>
        <dbReference type="PROSITE" id="PS50195"/>
    </source>
</evidence>
<feature type="region of interest" description="Disordered" evidence="2">
    <location>
        <begin position="1"/>
        <end position="193"/>
    </location>
</feature>
<dbReference type="Proteomes" id="UP000193467">
    <property type="component" value="Unassembled WGS sequence"/>
</dbReference>
<dbReference type="InterPro" id="IPR036871">
    <property type="entry name" value="PX_dom_sf"/>
</dbReference>
<name>A0A1Y2G3F3_9BASI</name>
<feature type="compositionally biased region" description="Low complexity" evidence="2">
    <location>
        <begin position="1"/>
        <end position="12"/>
    </location>
</feature>
<dbReference type="GO" id="GO:0045053">
    <property type="term" value="P:protein retention in Golgi apparatus"/>
    <property type="evidence" value="ECO:0007669"/>
    <property type="project" value="TreeGrafter"/>
</dbReference>
<evidence type="ECO:0000256" key="2">
    <source>
        <dbReference type="SAM" id="MobiDB-lite"/>
    </source>
</evidence>
<dbReference type="Gene3D" id="3.30.1520.10">
    <property type="entry name" value="Phox-like domain"/>
    <property type="match status" value="1"/>
</dbReference>
<dbReference type="AlphaFoldDB" id="A0A1Y2G3F3"/>
<dbReference type="GO" id="GO:0005768">
    <property type="term" value="C:endosome"/>
    <property type="evidence" value="ECO:0007669"/>
    <property type="project" value="TreeGrafter"/>
</dbReference>
<evidence type="ECO:0000256" key="1">
    <source>
        <dbReference type="SAM" id="Coils"/>
    </source>
</evidence>
<dbReference type="PANTHER" id="PTHR10555">
    <property type="entry name" value="SORTING NEXIN"/>
    <property type="match status" value="1"/>
</dbReference>
<dbReference type="GO" id="GO:0042147">
    <property type="term" value="P:retrograde transport, endosome to Golgi"/>
    <property type="evidence" value="ECO:0007669"/>
    <property type="project" value="TreeGrafter"/>
</dbReference>
<dbReference type="Gene3D" id="1.20.1270.60">
    <property type="entry name" value="Arfaptin homology (AH) domain/BAR domain"/>
    <property type="match status" value="1"/>
</dbReference>
<feature type="compositionally biased region" description="Low complexity" evidence="2">
    <location>
        <begin position="61"/>
        <end position="70"/>
    </location>
</feature>
<dbReference type="InterPro" id="IPR027267">
    <property type="entry name" value="AH/BAR_dom_sf"/>
</dbReference>
<feature type="compositionally biased region" description="Polar residues" evidence="2">
    <location>
        <begin position="115"/>
        <end position="129"/>
    </location>
</feature>
<dbReference type="Pfam" id="PF09325">
    <property type="entry name" value="Vps5"/>
    <property type="match status" value="1"/>
</dbReference>
<dbReference type="PANTHER" id="PTHR10555:SF170">
    <property type="entry name" value="FI18122P1"/>
    <property type="match status" value="1"/>
</dbReference>
<dbReference type="EMBL" id="MCGR01000001">
    <property type="protein sequence ID" value="ORY92476.1"/>
    <property type="molecule type" value="Genomic_DNA"/>
</dbReference>
<gene>
    <name evidence="4" type="ORF">BCR35DRAFT_260372</name>
</gene>
<dbReference type="STRING" id="106004.A0A1Y2G3F3"/>
<keyword evidence="5" id="KW-1185">Reference proteome</keyword>
<feature type="coiled-coil region" evidence="1">
    <location>
        <begin position="422"/>
        <end position="449"/>
    </location>
</feature>
<dbReference type="InterPro" id="IPR015404">
    <property type="entry name" value="Vps5_C"/>
</dbReference>
<reference evidence="4 5" key="1">
    <citation type="submission" date="2016-07" db="EMBL/GenBank/DDBJ databases">
        <title>Pervasive Adenine N6-methylation of Active Genes in Fungi.</title>
        <authorList>
            <consortium name="DOE Joint Genome Institute"/>
            <person name="Mondo S.J."/>
            <person name="Dannebaum R.O."/>
            <person name="Kuo R.C."/>
            <person name="Labutti K."/>
            <person name="Haridas S."/>
            <person name="Kuo A."/>
            <person name="Salamov A."/>
            <person name="Ahrendt S.R."/>
            <person name="Lipzen A."/>
            <person name="Sullivan W."/>
            <person name="Andreopoulos W.B."/>
            <person name="Clum A."/>
            <person name="Lindquist E."/>
            <person name="Daum C."/>
            <person name="Ramamoorthy G.K."/>
            <person name="Gryganskyi A."/>
            <person name="Culley D."/>
            <person name="Magnuson J.K."/>
            <person name="James T.Y."/>
            <person name="O'Malley M.A."/>
            <person name="Stajich J.E."/>
            <person name="Spatafora J.W."/>
            <person name="Visel A."/>
            <person name="Grigoriev I.V."/>
        </authorList>
    </citation>
    <scope>NUCLEOTIDE SEQUENCE [LARGE SCALE GENOMIC DNA]</scope>
    <source>
        <strain evidence="4 5">62-1032</strain>
    </source>
</reference>
<dbReference type="PROSITE" id="PS50195">
    <property type="entry name" value="PX"/>
    <property type="match status" value="1"/>
</dbReference>
<feature type="domain" description="PX" evidence="3">
    <location>
        <begin position="205"/>
        <end position="322"/>
    </location>
</feature>
<evidence type="ECO:0000313" key="4">
    <source>
        <dbReference type="EMBL" id="ORY92476.1"/>
    </source>
</evidence>
<protein>
    <submittedName>
        <fullName evidence="4">Vps5 C terminal like-domain-containing protein</fullName>
    </submittedName>
</protein>
<dbReference type="InterPro" id="IPR001683">
    <property type="entry name" value="PX_dom"/>
</dbReference>
<comment type="caution">
    <text evidence="4">The sequence shown here is derived from an EMBL/GenBank/DDBJ whole genome shotgun (WGS) entry which is preliminary data.</text>
</comment>
<keyword evidence="1" id="KW-0175">Coiled coil</keyword>
<organism evidence="4 5">
    <name type="scientific">Leucosporidium creatinivorum</name>
    <dbReference type="NCBI Taxonomy" id="106004"/>
    <lineage>
        <taxon>Eukaryota</taxon>
        <taxon>Fungi</taxon>
        <taxon>Dikarya</taxon>
        <taxon>Basidiomycota</taxon>
        <taxon>Pucciniomycotina</taxon>
        <taxon>Microbotryomycetes</taxon>
        <taxon>Leucosporidiales</taxon>
        <taxon>Leucosporidium</taxon>
    </lineage>
</organism>
<dbReference type="SUPFAM" id="SSF64268">
    <property type="entry name" value="PX domain"/>
    <property type="match status" value="1"/>
</dbReference>
<accession>A0A1Y2G3F3</accession>
<proteinExistence type="predicted"/>